<dbReference type="Pfam" id="PF05402">
    <property type="entry name" value="PqqD"/>
    <property type="match status" value="1"/>
</dbReference>
<dbReference type="RefSeq" id="WP_310575972.1">
    <property type="nucleotide sequence ID" value="NZ_JAVKPK010000032.1"/>
</dbReference>
<organism evidence="1 2">
    <name type="scientific">Methanosarcina baikalica</name>
    <dbReference type="NCBI Taxonomy" id="3073890"/>
    <lineage>
        <taxon>Archaea</taxon>
        <taxon>Methanobacteriati</taxon>
        <taxon>Methanobacteriota</taxon>
        <taxon>Stenosarchaea group</taxon>
        <taxon>Methanomicrobia</taxon>
        <taxon>Methanosarcinales</taxon>
        <taxon>Methanosarcinaceae</taxon>
        <taxon>Methanosarcina</taxon>
    </lineage>
</organism>
<comment type="caution">
    <text evidence="1">The sequence shown here is derived from an EMBL/GenBank/DDBJ whole genome shotgun (WGS) entry which is preliminary data.</text>
</comment>
<dbReference type="InterPro" id="IPR041881">
    <property type="entry name" value="PqqD_sf"/>
</dbReference>
<dbReference type="Gene3D" id="1.10.10.1150">
    <property type="entry name" value="Coenzyme PQQ synthesis protein D (PqqD)"/>
    <property type="match status" value="1"/>
</dbReference>
<evidence type="ECO:0000313" key="2">
    <source>
        <dbReference type="Proteomes" id="UP001246244"/>
    </source>
</evidence>
<gene>
    <name evidence="1" type="ORF">RG963_09205</name>
</gene>
<name>A0ABU2D1T3_9EURY</name>
<protein>
    <submittedName>
        <fullName evidence="1">PqqD family protein</fullName>
    </submittedName>
</protein>
<dbReference type="Proteomes" id="UP001246244">
    <property type="component" value="Unassembled WGS sequence"/>
</dbReference>
<accession>A0ABU2D1T3</accession>
<evidence type="ECO:0000313" key="1">
    <source>
        <dbReference type="EMBL" id="MDR7665946.1"/>
    </source>
</evidence>
<dbReference type="InterPro" id="IPR008792">
    <property type="entry name" value="PQQD"/>
</dbReference>
<proteinExistence type="predicted"/>
<keyword evidence="2" id="KW-1185">Reference proteome</keyword>
<dbReference type="EMBL" id="JAVKPK010000032">
    <property type="protein sequence ID" value="MDR7665946.1"/>
    <property type="molecule type" value="Genomic_DNA"/>
</dbReference>
<sequence length="98" mass="11432">MSYLEKCFEKDPNIVSRKIADEVILVPIRQNIGDLENIYVLNTVAAFIWENIDGRKRIKDVNELIIEEFFADKDVVERDVVKFIQDLEMINCITLKGD</sequence>
<reference evidence="2" key="1">
    <citation type="submission" date="2023-07" db="EMBL/GenBank/DDBJ databases">
        <title>Whole-genome sequencing of a new Methanosarcina sp. Z-7115.</title>
        <authorList>
            <person name="Zhilina T.N."/>
            <person name="Merkel A.Y."/>
        </authorList>
    </citation>
    <scope>NUCLEOTIDE SEQUENCE [LARGE SCALE GENOMIC DNA]</scope>
    <source>
        <strain evidence="2">Z-7115</strain>
    </source>
</reference>